<dbReference type="Proteomes" id="UP000826300">
    <property type="component" value="Chromosome"/>
</dbReference>
<sequence>MTAPREDVVAAARAWLGTPYRHQQSCRGAGTDCLGLIRGIWRELVGEEPEAVPAYTPDWSEASGREDLLAAARRWLRPCPDGPLVPGIVLLFRMHDASVAKHLAIVSRTEASPCIIHAYSGQGVVESPLSAPWARRVTGRFSFP</sequence>
<dbReference type="GO" id="GO:0008234">
    <property type="term" value="F:cysteine-type peptidase activity"/>
    <property type="evidence" value="ECO:0007669"/>
    <property type="project" value="UniProtKB-KW"/>
</dbReference>
<keyword evidence="4" id="KW-0788">Thiol protease</keyword>
<keyword evidence="2" id="KW-0645">Protease</keyword>
<dbReference type="RefSeq" id="WP_220663106.1">
    <property type="nucleotide sequence ID" value="NZ_CP069370.1"/>
</dbReference>
<evidence type="ECO:0000259" key="5">
    <source>
        <dbReference type="PROSITE" id="PS51935"/>
    </source>
</evidence>
<dbReference type="GO" id="GO:0006508">
    <property type="term" value="P:proteolysis"/>
    <property type="evidence" value="ECO:0007669"/>
    <property type="project" value="UniProtKB-KW"/>
</dbReference>
<evidence type="ECO:0000256" key="2">
    <source>
        <dbReference type="ARBA" id="ARBA00022670"/>
    </source>
</evidence>
<comment type="similarity">
    <text evidence="1">Belongs to the peptidase C40 family.</text>
</comment>
<organism evidence="6 7">
    <name type="scientific">Neotabrizicola shimadae</name>
    <dbReference type="NCBI Taxonomy" id="2807096"/>
    <lineage>
        <taxon>Bacteria</taxon>
        <taxon>Pseudomonadati</taxon>
        <taxon>Pseudomonadota</taxon>
        <taxon>Alphaproteobacteria</taxon>
        <taxon>Rhodobacterales</taxon>
        <taxon>Paracoccaceae</taxon>
        <taxon>Neotabrizicola</taxon>
    </lineage>
</organism>
<dbReference type="AlphaFoldDB" id="A0A8G1EEP3"/>
<gene>
    <name evidence="6" type="ORF">JO391_05075</name>
</gene>
<dbReference type="InterPro" id="IPR011929">
    <property type="entry name" value="Phage_pept_NlpC/P60"/>
</dbReference>
<accession>A0A8G1EEP3</accession>
<reference evidence="6" key="1">
    <citation type="submission" date="2021-02" db="EMBL/GenBank/DDBJ databases">
        <title>Rhodobacter shimadae sp. nov., an aerobic anoxygenic phototrophic bacterium isolated from a hot spring.</title>
        <authorList>
            <person name="Muramatsu S."/>
            <person name="Haruta S."/>
            <person name="Hirose S."/>
            <person name="Hanada S."/>
        </authorList>
    </citation>
    <scope>NUCLEOTIDE SEQUENCE</scope>
    <source>
        <strain evidence="6">N10</strain>
    </source>
</reference>
<dbReference type="PROSITE" id="PS51935">
    <property type="entry name" value="NLPC_P60"/>
    <property type="match status" value="1"/>
</dbReference>
<dbReference type="EMBL" id="CP069370">
    <property type="protein sequence ID" value="QYZ70889.1"/>
    <property type="molecule type" value="Genomic_DNA"/>
</dbReference>
<evidence type="ECO:0000256" key="4">
    <source>
        <dbReference type="ARBA" id="ARBA00022807"/>
    </source>
</evidence>
<keyword evidence="7" id="KW-1185">Reference proteome</keyword>
<dbReference type="NCBIfam" id="TIGR02219">
    <property type="entry name" value="phage_NlpC_fam"/>
    <property type="match status" value="1"/>
</dbReference>
<proteinExistence type="inferred from homology"/>
<name>A0A8G1EEP3_9RHOB</name>
<dbReference type="KEGG" id="nsm:JO391_05075"/>
<evidence type="ECO:0000256" key="3">
    <source>
        <dbReference type="ARBA" id="ARBA00022801"/>
    </source>
</evidence>
<feature type="domain" description="NlpC/P60" evidence="5">
    <location>
        <begin position="2"/>
        <end position="144"/>
    </location>
</feature>
<dbReference type="Gene3D" id="3.90.1720.10">
    <property type="entry name" value="endopeptidase domain like (from Nostoc punctiforme)"/>
    <property type="match status" value="1"/>
</dbReference>
<evidence type="ECO:0000256" key="1">
    <source>
        <dbReference type="ARBA" id="ARBA00007074"/>
    </source>
</evidence>
<dbReference type="SUPFAM" id="SSF54001">
    <property type="entry name" value="Cysteine proteinases"/>
    <property type="match status" value="1"/>
</dbReference>
<keyword evidence="3" id="KW-0378">Hydrolase</keyword>
<dbReference type="InterPro" id="IPR000064">
    <property type="entry name" value="NLP_P60_dom"/>
</dbReference>
<dbReference type="InterPro" id="IPR038765">
    <property type="entry name" value="Papain-like_cys_pep_sf"/>
</dbReference>
<protein>
    <submittedName>
        <fullName evidence="6">Peptidase</fullName>
    </submittedName>
</protein>
<evidence type="ECO:0000313" key="6">
    <source>
        <dbReference type="EMBL" id="QYZ70889.1"/>
    </source>
</evidence>
<evidence type="ECO:0000313" key="7">
    <source>
        <dbReference type="Proteomes" id="UP000826300"/>
    </source>
</evidence>